<reference evidence="4" key="2">
    <citation type="submission" date="2016-12" db="EMBL/GenBank/DDBJ databases">
        <title>Whole genome sequencing of Sphingomonas sp. ABOJV.</title>
        <authorList>
            <person name="Conlan S."/>
            <person name="Thomas P.J."/>
            <person name="Mullikin J."/>
            <person name="Palmore T.N."/>
            <person name="Frank K.M."/>
            <person name="Segre J.A."/>
        </authorList>
    </citation>
    <scope>NUCLEOTIDE SEQUENCE [LARGE SCALE GENOMIC DNA]</scope>
    <source>
        <strain evidence="4">ABOJV</strain>
    </source>
</reference>
<reference evidence="6" key="4">
    <citation type="submission" date="2018-07" db="EMBL/GenBank/DDBJ databases">
        <title>Genomic and Epidemiologic Investigation of an Indolent Hospital Outbreak.</title>
        <authorList>
            <person name="Johnson R.C."/>
            <person name="Deming C."/>
            <person name="Conlan S."/>
            <person name="Zellmer C.J."/>
            <person name="Michelin A.V."/>
            <person name="Lee-Lin S.-Q."/>
            <person name="Thomas P.J."/>
            <person name="Park M."/>
            <person name="Weingarten R.A."/>
            <person name="Less J."/>
            <person name="Dekker J.P."/>
            <person name="Frank K.M."/>
            <person name="Musser K.A."/>
            <person name="Mcquiston J.R."/>
            <person name="Henderson D.K."/>
            <person name="Lau A.F."/>
            <person name="Palmore T.N."/>
            <person name="Segre J.A."/>
        </authorList>
    </citation>
    <scope>NUCLEOTIDE SEQUENCE [LARGE SCALE GENOMIC DNA]</scope>
    <source>
        <strain evidence="6">SK-CDC1_0717</strain>
    </source>
</reference>
<keyword evidence="4" id="KW-1185">Reference proteome</keyword>
<dbReference type="STRING" id="93064.BRX40_19165"/>
<evidence type="ECO:0000313" key="1">
    <source>
        <dbReference type="EMBL" id="APR54248.1"/>
    </source>
</evidence>
<dbReference type="EMBL" id="QQYZ01000009">
    <property type="protein sequence ID" value="RSY84619.1"/>
    <property type="molecule type" value="Genomic_DNA"/>
</dbReference>
<dbReference type="Proteomes" id="UP000185161">
    <property type="component" value="Chromosome"/>
</dbReference>
<evidence type="ECO:0000313" key="5">
    <source>
        <dbReference type="Proteomes" id="UP000286681"/>
    </source>
</evidence>
<reference evidence="1" key="1">
    <citation type="submission" date="2016-12" db="EMBL/GenBank/DDBJ databases">
        <title>Whole genome sequencing of Sphingomonas koreensis.</title>
        <authorList>
            <person name="Conlan S."/>
            <person name="Thomas P.J."/>
            <person name="Mullikin J."/>
            <person name="Palmore T.N."/>
            <person name="Frank K.M."/>
            <person name="Segre J.A."/>
        </authorList>
    </citation>
    <scope>NUCLEOTIDE SEQUENCE</scope>
    <source>
        <strain evidence="1">ABOJV</strain>
    </source>
</reference>
<dbReference type="Proteomes" id="UP000286681">
    <property type="component" value="Unassembled WGS sequence"/>
</dbReference>
<evidence type="ECO:0000313" key="6">
    <source>
        <dbReference type="Proteomes" id="UP000287746"/>
    </source>
</evidence>
<dbReference type="RefSeq" id="WP_066576599.1">
    <property type="nucleotide sequence ID" value="NZ_CP018820.1"/>
</dbReference>
<reference evidence="2 5" key="3">
    <citation type="submission" date="2018-07" db="EMBL/GenBank/DDBJ databases">
        <title>Genomic and Epidemiologic Investigation of an Indolent Hospital Outbreak.</title>
        <authorList>
            <person name="Johnson R.C."/>
            <person name="Deming C."/>
            <person name="Conlan S."/>
            <person name="Zellmer C.J."/>
            <person name="Michelin A.V."/>
            <person name="Lee-Lin S."/>
            <person name="Thomas P.J."/>
            <person name="Park M."/>
            <person name="Weingarten R.A."/>
            <person name="Less J."/>
            <person name="Dekker J.P."/>
            <person name="Frank K.M."/>
            <person name="Musser K.A."/>
            <person name="Mcquiston J.R."/>
            <person name="Henderson D.K."/>
            <person name="Lau A.F."/>
            <person name="Palmore T.N."/>
            <person name="Segre J.A."/>
        </authorList>
    </citation>
    <scope>NUCLEOTIDE SEQUENCE [LARGE SCALE GENOMIC DNA]</scope>
    <source>
        <strain evidence="3">SK-CDC1_0717</strain>
        <strain evidence="2 5">SK-NIH.Env10_0317</strain>
    </source>
</reference>
<evidence type="ECO:0000313" key="3">
    <source>
        <dbReference type="EMBL" id="RSY84619.1"/>
    </source>
</evidence>
<evidence type="ECO:0000313" key="4">
    <source>
        <dbReference type="Proteomes" id="UP000185161"/>
    </source>
</evidence>
<organism evidence="1 4">
    <name type="scientific">Sphingomonas koreensis</name>
    <dbReference type="NCBI Taxonomy" id="93064"/>
    <lineage>
        <taxon>Bacteria</taxon>
        <taxon>Pseudomonadati</taxon>
        <taxon>Pseudomonadota</taxon>
        <taxon>Alphaproteobacteria</taxon>
        <taxon>Sphingomonadales</taxon>
        <taxon>Sphingomonadaceae</taxon>
        <taxon>Sphingomonas</taxon>
    </lineage>
</organism>
<dbReference type="AlphaFoldDB" id="A0A1L6JED3"/>
<name>A0A1L6JED3_9SPHN</name>
<dbReference type="GeneID" id="44134684"/>
<protein>
    <submittedName>
        <fullName evidence="1">Uncharacterized protein</fullName>
    </submittedName>
</protein>
<dbReference type="OrthoDB" id="7581332at2"/>
<dbReference type="EMBL" id="QQWO01000010">
    <property type="protein sequence ID" value="RSV02190.1"/>
    <property type="molecule type" value="Genomic_DNA"/>
</dbReference>
<dbReference type="Proteomes" id="UP000287746">
    <property type="component" value="Unassembled WGS sequence"/>
</dbReference>
<evidence type="ECO:0000313" key="2">
    <source>
        <dbReference type="EMBL" id="RSV02190.1"/>
    </source>
</evidence>
<dbReference type="KEGG" id="skr:BRX40_19165"/>
<gene>
    <name evidence="1" type="ORF">BRX40_19165</name>
    <name evidence="2" type="ORF">CA257_13495</name>
    <name evidence="3" type="ORF">DAH66_11070</name>
</gene>
<proteinExistence type="predicted"/>
<accession>A0A1L6JED3</accession>
<sequence length="64" mass="7416">MSDWFTLATDMQREIIRAQKAHLDAAQRLLDAGQQVNDLQQAGQKAAEANLKYWKQWAKLWGMK</sequence>
<dbReference type="EMBL" id="CP018820">
    <property type="protein sequence ID" value="APR54248.1"/>
    <property type="molecule type" value="Genomic_DNA"/>
</dbReference>